<dbReference type="InterPro" id="IPR048764">
    <property type="entry name" value="PylC_N"/>
</dbReference>
<dbReference type="GO" id="GO:0004088">
    <property type="term" value="F:carbamoyl-phosphate synthase (glutamine-hydrolyzing) activity"/>
    <property type="evidence" value="ECO:0007669"/>
    <property type="project" value="UniProtKB-EC"/>
</dbReference>
<dbReference type="EC" id="6.3.5.5" evidence="3"/>
<dbReference type="PROSITE" id="PS50975">
    <property type="entry name" value="ATP_GRASP"/>
    <property type="match status" value="1"/>
</dbReference>
<sequence>MNYNPIKILVTGIGGDIGMSAIRCLKEINYHSLLIGCDINEYPAAKYHVDYFFVAPKAYEKDKYLNFVLDICLKYKINFLIPSSEQEIKVINEAKGLFNNHNINILINNSNIINTFMDKYKTIEFFRKNNFIYPKTYMLTKYNGEFGFPFILKLKETSGSKGIFIVSDEIDLQYFKKKYKDAIVQEVIGDPDNEYTIGVFSNGVKTYSIAFKRYLGFGSLSRYVKLVNDEKIEQLSDEIAEVTNLRGSINVQVRKDKQGNYIPFEINPRLSSTVYFRHYFGFEDLKWWIDMYQGKDFTFIPKYKEGIGVRSLGEVFFDLKKSDKTKGE</sequence>
<feature type="domain" description="ATP-grasp" evidence="2">
    <location>
        <begin position="123"/>
        <end position="293"/>
    </location>
</feature>
<dbReference type="RefSeq" id="WP_204502324.1">
    <property type="nucleotide sequence ID" value="NZ_JAFBDR010000043.1"/>
</dbReference>
<dbReference type="Gene3D" id="3.40.50.20">
    <property type="match status" value="1"/>
</dbReference>
<keyword evidence="3" id="KW-0436">Ligase</keyword>
<dbReference type="EMBL" id="JAFBDR010000043">
    <property type="protein sequence ID" value="MBM7573693.1"/>
    <property type="molecule type" value="Genomic_DNA"/>
</dbReference>
<evidence type="ECO:0000256" key="1">
    <source>
        <dbReference type="PROSITE-ProRule" id="PRU00409"/>
    </source>
</evidence>
<dbReference type="NCBIfam" id="NF009402">
    <property type="entry name" value="PRK12767.1-1"/>
    <property type="match status" value="1"/>
</dbReference>
<dbReference type="Gene3D" id="3.30.470.20">
    <property type="entry name" value="ATP-grasp fold, B domain"/>
    <property type="match status" value="1"/>
</dbReference>
<keyword evidence="4" id="KW-1185">Reference proteome</keyword>
<evidence type="ECO:0000259" key="2">
    <source>
        <dbReference type="PROSITE" id="PS50975"/>
    </source>
</evidence>
<organism evidence="3 4">
    <name type="scientific">Aquibacillus albus</name>
    <dbReference type="NCBI Taxonomy" id="1168171"/>
    <lineage>
        <taxon>Bacteria</taxon>
        <taxon>Bacillati</taxon>
        <taxon>Bacillota</taxon>
        <taxon>Bacilli</taxon>
        <taxon>Bacillales</taxon>
        <taxon>Bacillaceae</taxon>
        <taxon>Aquibacillus</taxon>
    </lineage>
</organism>
<comment type="caution">
    <text evidence="3">The sequence shown here is derived from an EMBL/GenBank/DDBJ whole genome shotgun (WGS) entry which is preliminary data.</text>
</comment>
<keyword evidence="1" id="KW-0547">Nucleotide-binding</keyword>
<evidence type="ECO:0000313" key="4">
    <source>
        <dbReference type="Proteomes" id="UP001296943"/>
    </source>
</evidence>
<accession>A0ABS2N6F9</accession>
<reference evidence="3 4" key="1">
    <citation type="submission" date="2021-01" db="EMBL/GenBank/DDBJ databases">
        <title>Genomic Encyclopedia of Type Strains, Phase IV (KMG-IV): sequencing the most valuable type-strain genomes for metagenomic binning, comparative biology and taxonomic classification.</title>
        <authorList>
            <person name="Goeker M."/>
        </authorList>
    </citation>
    <scope>NUCLEOTIDE SEQUENCE [LARGE SCALE GENOMIC DNA]</scope>
    <source>
        <strain evidence="3 4">DSM 23711</strain>
    </source>
</reference>
<protein>
    <submittedName>
        <fullName evidence="3">Carbamoyl-phosphate synthase large subunit</fullName>
        <ecNumber evidence="3">6.3.5.5</ecNumber>
    </submittedName>
</protein>
<dbReference type="Pfam" id="PF21360">
    <property type="entry name" value="PylC-like_N"/>
    <property type="match status" value="1"/>
</dbReference>
<dbReference type="InterPro" id="IPR011761">
    <property type="entry name" value="ATP-grasp"/>
</dbReference>
<gene>
    <name evidence="3" type="ORF">JOC48_004279</name>
</gene>
<keyword evidence="1" id="KW-0067">ATP-binding</keyword>
<dbReference type="Proteomes" id="UP001296943">
    <property type="component" value="Unassembled WGS sequence"/>
</dbReference>
<proteinExistence type="predicted"/>
<evidence type="ECO:0000313" key="3">
    <source>
        <dbReference type="EMBL" id="MBM7573693.1"/>
    </source>
</evidence>
<name>A0ABS2N6F9_9BACI</name>
<dbReference type="SUPFAM" id="SSF56059">
    <property type="entry name" value="Glutathione synthetase ATP-binding domain-like"/>
    <property type="match status" value="1"/>
</dbReference>
<dbReference type="Pfam" id="PF15632">
    <property type="entry name" value="ATPgrasp_Ter"/>
    <property type="match status" value="1"/>
</dbReference>